<feature type="signal peptide" evidence="3">
    <location>
        <begin position="1"/>
        <end position="18"/>
    </location>
</feature>
<evidence type="ECO:0000259" key="4">
    <source>
        <dbReference type="Pfam" id="PF16729"/>
    </source>
</evidence>
<dbReference type="Pfam" id="PF16729">
    <property type="entry name" value="DUF5067"/>
    <property type="match status" value="1"/>
</dbReference>
<dbReference type="InterPro" id="IPR029050">
    <property type="entry name" value="Immunoprotect_excell_Ig-like"/>
</dbReference>
<feature type="domain" description="DUF5067" evidence="4">
    <location>
        <begin position="47"/>
        <end position="177"/>
    </location>
</feature>
<reference evidence="5 6" key="1">
    <citation type="submission" date="2015-06" db="EMBL/GenBank/DDBJ databases">
        <title>The Genome Sequence of Enterococcus durans 4EA1.</title>
        <authorList>
            <consortium name="The Broad Institute Genomics Platform"/>
            <consortium name="The Broad Institute Genome Sequencing Center for Infectious Disease"/>
            <person name="Earl A.M."/>
            <person name="Van Tyne D."/>
            <person name="Lebreton F."/>
            <person name="Saavedra J.T."/>
            <person name="Gilmore M.S."/>
            <person name="Manson Mcguire A."/>
            <person name="Clock S."/>
            <person name="Crupain M."/>
            <person name="Rangan U."/>
            <person name="Young S."/>
            <person name="Abouelleil A."/>
            <person name="Cao P."/>
            <person name="Chapman S.B."/>
            <person name="Griggs A."/>
            <person name="Priest M."/>
            <person name="Shea T."/>
            <person name="Wortman J."/>
            <person name="Nusbaum C."/>
            <person name="Birren B."/>
        </authorList>
    </citation>
    <scope>NUCLEOTIDE SEQUENCE [LARGE SCALE GENOMIC DNA]</scope>
    <source>
        <strain evidence="5 6">4EA1</strain>
    </source>
</reference>
<dbReference type="Gene3D" id="2.60.40.1240">
    <property type="match status" value="1"/>
</dbReference>
<comment type="caution">
    <text evidence="5">The sequence shown here is derived from an EMBL/GenBank/DDBJ whole genome shotgun (WGS) entry which is preliminary data.</text>
</comment>
<gene>
    <name evidence="5" type="ORF">EA71_01815</name>
</gene>
<feature type="compositionally biased region" description="Low complexity" evidence="2">
    <location>
        <begin position="42"/>
        <end position="59"/>
    </location>
</feature>
<feature type="region of interest" description="Disordered" evidence="2">
    <location>
        <begin position="23"/>
        <end position="59"/>
    </location>
</feature>
<sequence length="194" mass="20476">MKKIVGLGLILISSITLGACGNDDSNSGTSKEAATNTSTIVTLESSSSTAESSSSEQTTTFKDGVASLVDIDIKITKHAVIQPGQPGNEYGDQPVIAFWYDTTNKTGKDIDSTTAWMAVFSAIQDNDPNMENKLQVASLPDEQYLNTQTNKIKQGGTVSNAVAYTLTDTTTPVTLVATQGIAGDEIGKQDYAIK</sequence>
<organism evidence="5 6">
    <name type="scientific">Enterococcus durans</name>
    <dbReference type="NCBI Taxonomy" id="53345"/>
    <lineage>
        <taxon>Bacteria</taxon>
        <taxon>Bacillati</taxon>
        <taxon>Bacillota</taxon>
        <taxon>Bacilli</taxon>
        <taxon>Lactobacillales</taxon>
        <taxon>Enterococcaceae</taxon>
        <taxon>Enterococcus</taxon>
    </lineage>
</organism>
<proteinExistence type="predicted"/>
<feature type="chain" id="PRO_5038557978" description="DUF5067 domain-containing protein" evidence="3">
    <location>
        <begin position="19"/>
        <end position="194"/>
    </location>
</feature>
<protein>
    <recommendedName>
        <fullName evidence="4">DUF5067 domain-containing protein</fullName>
    </recommendedName>
</protein>
<evidence type="ECO:0000256" key="2">
    <source>
        <dbReference type="SAM" id="MobiDB-lite"/>
    </source>
</evidence>
<dbReference type="InterPro" id="IPR031989">
    <property type="entry name" value="DUF5067"/>
</dbReference>
<accession>A0A367CGE0</accession>
<keyword evidence="1 3" id="KW-0732">Signal</keyword>
<dbReference type="PROSITE" id="PS51257">
    <property type="entry name" value="PROKAR_LIPOPROTEIN"/>
    <property type="match status" value="1"/>
</dbReference>
<name>A0A367CGE0_9ENTE</name>
<evidence type="ECO:0000313" key="6">
    <source>
        <dbReference type="Proteomes" id="UP000252797"/>
    </source>
</evidence>
<evidence type="ECO:0000256" key="1">
    <source>
        <dbReference type="ARBA" id="ARBA00022729"/>
    </source>
</evidence>
<feature type="compositionally biased region" description="Polar residues" evidence="2">
    <location>
        <begin position="23"/>
        <end position="41"/>
    </location>
</feature>
<dbReference type="RefSeq" id="WP_113845912.1">
    <property type="nucleotide sequence ID" value="NZ_LEPB01000004.1"/>
</dbReference>
<evidence type="ECO:0000256" key="3">
    <source>
        <dbReference type="SAM" id="SignalP"/>
    </source>
</evidence>
<dbReference type="Proteomes" id="UP000252797">
    <property type="component" value="Unassembled WGS sequence"/>
</dbReference>
<dbReference type="EMBL" id="LEPB01000004">
    <property type="protein sequence ID" value="RCA11060.1"/>
    <property type="molecule type" value="Genomic_DNA"/>
</dbReference>
<evidence type="ECO:0000313" key="5">
    <source>
        <dbReference type="EMBL" id="RCA11060.1"/>
    </source>
</evidence>
<dbReference type="AlphaFoldDB" id="A0A367CGE0"/>